<reference evidence="2" key="1">
    <citation type="submission" date="2022-07" db="EMBL/GenBank/DDBJ databases">
        <title>Draft genome sequence of Zalerion maritima ATCC 34329, a (micro)plastics degrading marine fungus.</title>
        <authorList>
            <person name="Paco A."/>
            <person name="Goncalves M.F.M."/>
            <person name="Rocha-Santos T.A.P."/>
            <person name="Alves A."/>
        </authorList>
    </citation>
    <scope>NUCLEOTIDE SEQUENCE</scope>
    <source>
        <strain evidence="2">ATCC 34329</strain>
    </source>
</reference>
<keyword evidence="3" id="KW-1185">Reference proteome</keyword>
<dbReference type="Proteomes" id="UP001201980">
    <property type="component" value="Unassembled WGS sequence"/>
</dbReference>
<name>A0AAD5RW27_9PEZI</name>
<proteinExistence type="predicted"/>
<sequence length="910" mass="100416">MILNRRRARQPEEILIVSVLLVEPAQAVLALVRAPFEESARVSELFFFFVAGGKAAAAGSSCSTSAKRSGSAGLVPGTPPFSIRPGGLVRVAASIPLYDPPRGRMGFVGPEAPVGQKLILSTGSEGTMRQSNCALINRQQFDAALEAIQAVFDPRQPVSGKPSWKFLPFKAISEADPETLDDPFLFFTPSGRHFDLWSDKSFQPHVAARARVATYMTWVVMKYCEVLVAYGDFYFRMDTLEDLPAAIQWYVEASQAIGKSPRLFPLPSRTPSTMKDVRLGNNTGIETILEMVKALIPGSKANEMEYWLGAETLSTPYSTTPNNPEIDQLRATIDDRLYKIRHSMDIYGKVRTLALFEPAIDPGLLLAASSSAMQFSNMLTELSAPLVNVEIQRLGKSMFKAMESKDDQELATMLSAQNIETEQLKLQLVDIEVETATSSLGVLQASRKGIVQELTDFSKLAGLEVTDKIPDVGGDFAKIQLDIDSDFSDDNNLMRITNDEATGDGHHFSAMNKRAVQKSIRSAGYFFSMPLPEAQIEARPFGCGGSWTWDFADALRAGADAASTARKERLREWKMEANRLGFRLAELDAQIQVQKGLMSHANQGLVIQQSNLDSTKQLQDFQDFQAIQRATNNQFYQRVHKSAKDCYFQTYTIAYDLAKKAERACFFEKGLDKYPTKPIIGAYWDATNNGLLAGEKLIADLHKLEAAFSETRGHDFEVTKTCRLSVVDPEQLEKMPKEGGEHSVTFEIPERLFDRDFPGHYRRRNKTVAVSVLTTIPDAEAAVAATLSLAGHSTHVSTDMSTEISYPQKDGVDVRFRSEAVPITSIAVSESTNDYGTFELQFGGSSTGDGMSSGGFLPFEGAGAISKWHLEISKYADLQPQDVTDVVLKMRYTAARGNDAFKKSVENSME</sequence>
<dbReference type="EMBL" id="JAKWBI020000044">
    <property type="protein sequence ID" value="KAJ2904775.1"/>
    <property type="molecule type" value="Genomic_DNA"/>
</dbReference>
<gene>
    <name evidence="2" type="ORF">MKZ38_007131</name>
</gene>
<evidence type="ECO:0000313" key="2">
    <source>
        <dbReference type="EMBL" id="KAJ2904775.1"/>
    </source>
</evidence>
<comment type="caution">
    <text evidence="2">The sequence shown here is derived from an EMBL/GenBank/DDBJ whole genome shotgun (WGS) entry which is preliminary data.</text>
</comment>
<dbReference type="Pfam" id="PF18276">
    <property type="entry name" value="TcA_TcB_BD"/>
    <property type="match status" value="1"/>
</dbReference>
<accession>A0AAD5RW27</accession>
<dbReference type="AlphaFoldDB" id="A0AAD5RW27"/>
<organism evidence="2 3">
    <name type="scientific">Zalerion maritima</name>
    <dbReference type="NCBI Taxonomy" id="339359"/>
    <lineage>
        <taxon>Eukaryota</taxon>
        <taxon>Fungi</taxon>
        <taxon>Dikarya</taxon>
        <taxon>Ascomycota</taxon>
        <taxon>Pezizomycotina</taxon>
        <taxon>Sordariomycetes</taxon>
        <taxon>Lulworthiomycetidae</taxon>
        <taxon>Lulworthiales</taxon>
        <taxon>Lulworthiaceae</taxon>
        <taxon>Zalerion</taxon>
    </lineage>
</organism>
<evidence type="ECO:0000313" key="3">
    <source>
        <dbReference type="Proteomes" id="UP001201980"/>
    </source>
</evidence>
<protein>
    <recommendedName>
        <fullName evidence="1">Tc toxin complex TcA C-terminal TcB-binding domain-containing protein</fullName>
    </recommendedName>
</protein>
<dbReference type="InterPro" id="IPR040840">
    <property type="entry name" value="TcA_TcB_BD"/>
</dbReference>
<evidence type="ECO:0000259" key="1">
    <source>
        <dbReference type="Pfam" id="PF18276"/>
    </source>
</evidence>
<feature type="domain" description="Tc toxin complex TcA C-terminal TcB-binding" evidence="1">
    <location>
        <begin position="590"/>
        <end position="894"/>
    </location>
</feature>